<protein>
    <submittedName>
        <fullName evidence="1">Uncharacterized protein</fullName>
    </submittedName>
</protein>
<reference evidence="1" key="1">
    <citation type="submission" date="2018-02" db="EMBL/GenBank/DDBJ databases">
        <title>Rhizophora mucronata_Transcriptome.</title>
        <authorList>
            <person name="Meera S.P."/>
            <person name="Sreeshan A."/>
            <person name="Augustine A."/>
        </authorList>
    </citation>
    <scope>NUCLEOTIDE SEQUENCE</scope>
    <source>
        <tissue evidence="1">Leaf</tissue>
    </source>
</reference>
<dbReference type="EMBL" id="GGEC01000484">
    <property type="protein sequence ID" value="MBW80967.1"/>
    <property type="molecule type" value="Transcribed_RNA"/>
</dbReference>
<sequence>MKTVSKFKNYMSNTTT</sequence>
<evidence type="ECO:0000313" key="1">
    <source>
        <dbReference type="EMBL" id="MBW80967.1"/>
    </source>
</evidence>
<dbReference type="AlphaFoldDB" id="A0A2P2IIH3"/>
<proteinExistence type="predicted"/>
<accession>A0A2P2IIH3</accession>
<organism evidence="1">
    <name type="scientific">Rhizophora mucronata</name>
    <name type="common">Asiatic mangrove</name>
    <dbReference type="NCBI Taxonomy" id="61149"/>
    <lineage>
        <taxon>Eukaryota</taxon>
        <taxon>Viridiplantae</taxon>
        <taxon>Streptophyta</taxon>
        <taxon>Embryophyta</taxon>
        <taxon>Tracheophyta</taxon>
        <taxon>Spermatophyta</taxon>
        <taxon>Magnoliopsida</taxon>
        <taxon>eudicotyledons</taxon>
        <taxon>Gunneridae</taxon>
        <taxon>Pentapetalae</taxon>
        <taxon>rosids</taxon>
        <taxon>fabids</taxon>
        <taxon>Malpighiales</taxon>
        <taxon>Rhizophoraceae</taxon>
        <taxon>Rhizophora</taxon>
    </lineage>
</organism>
<name>A0A2P2IIH3_RHIMU</name>